<feature type="domain" description="GAT" evidence="5">
    <location>
        <begin position="648"/>
        <end position="739"/>
    </location>
</feature>
<feature type="region of interest" description="Disordered" evidence="4">
    <location>
        <begin position="571"/>
        <end position="590"/>
    </location>
</feature>
<proteinExistence type="predicted"/>
<keyword evidence="7" id="KW-1185">Reference proteome</keyword>
<dbReference type="InterPro" id="IPR001611">
    <property type="entry name" value="Leu-rich_rpt"/>
</dbReference>
<feature type="compositionally biased region" description="Basic and acidic residues" evidence="4">
    <location>
        <begin position="806"/>
        <end position="834"/>
    </location>
</feature>
<dbReference type="InterPro" id="IPR038425">
    <property type="entry name" value="GAT_sf"/>
</dbReference>
<dbReference type="Pfam" id="PF03127">
    <property type="entry name" value="GAT"/>
    <property type="match status" value="1"/>
</dbReference>
<accession>A0A163JKA5</accession>
<evidence type="ECO:0000256" key="4">
    <source>
        <dbReference type="SAM" id="MobiDB-lite"/>
    </source>
</evidence>
<dbReference type="GO" id="GO:0005634">
    <property type="term" value="C:nucleus"/>
    <property type="evidence" value="ECO:0007669"/>
    <property type="project" value="TreeGrafter"/>
</dbReference>
<dbReference type="SMART" id="SM00368">
    <property type="entry name" value="LRR_RI"/>
    <property type="match status" value="8"/>
</dbReference>
<dbReference type="InterPro" id="IPR032675">
    <property type="entry name" value="LRR_dom_sf"/>
</dbReference>
<dbReference type="Gene3D" id="1.20.58.160">
    <property type="match status" value="1"/>
</dbReference>
<evidence type="ECO:0000256" key="2">
    <source>
        <dbReference type="ARBA" id="ARBA00022614"/>
    </source>
</evidence>
<dbReference type="PANTHER" id="PTHR24113:SF12">
    <property type="entry name" value="RAN GTPASE-ACTIVATING PROTEIN 1"/>
    <property type="match status" value="1"/>
</dbReference>
<keyword evidence="1" id="KW-0343">GTPase activation</keyword>
<gene>
    <name evidence="6" type="primary">ABSGL_07490.1 scaffold 8890</name>
</gene>
<reference evidence="6" key="1">
    <citation type="submission" date="2016-04" db="EMBL/GenBank/DDBJ databases">
        <authorList>
            <person name="Evans L.H."/>
            <person name="Alamgir A."/>
            <person name="Owens N."/>
            <person name="Weber N.D."/>
            <person name="Virtaneva K."/>
            <person name="Barbian K."/>
            <person name="Babar A."/>
            <person name="Rosenke K."/>
        </authorList>
    </citation>
    <scope>NUCLEOTIDE SEQUENCE [LARGE SCALE GENOMIC DNA]</scope>
    <source>
        <strain evidence="6">CBS 101.48</strain>
    </source>
</reference>
<dbReference type="GO" id="GO:0005096">
    <property type="term" value="F:GTPase activator activity"/>
    <property type="evidence" value="ECO:0007669"/>
    <property type="project" value="UniProtKB-KW"/>
</dbReference>
<dbReference type="GO" id="GO:0005829">
    <property type="term" value="C:cytosol"/>
    <property type="evidence" value="ECO:0007669"/>
    <property type="project" value="TreeGrafter"/>
</dbReference>
<keyword evidence="3" id="KW-0677">Repeat</keyword>
<dbReference type="GO" id="GO:0035091">
    <property type="term" value="F:phosphatidylinositol binding"/>
    <property type="evidence" value="ECO:0007669"/>
    <property type="project" value="InterPro"/>
</dbReference>
<feature type="compositionally biased region" description="Polar residues" evidence="4">
    <location>
        <begin position="571"/>
        <end position="584"/>
    </location>
</feature>
<dbReference type="EMBL" id="LT553587">
    <property type="protein sequence ID" value="SAM01741.1"/>
    <property type="molecule type" value="Genomic_DNA"/>
</dbReference>
<dbReference type="GO" id="GO:0006913">
    <property type="term" value="P:nucleocytoplasmic transport"/>
    <property type="evidence" value="ECO:0007669"/>
    <property type="project" value="TreeGrafter"/>
</dbReference>
<dbReference type="AlphaFoldDB" id="A0A163JKA5"/>
<feature type="region of interest" description="Disordered" evidence="4">
    <location>
        <begin position="612"/>
        <end position="654"/>
    </location>
</feature>
<feature type="region of interest" description="Disordered" evidence="4">
    <location>
        <begin position="738"/>
        <end position="834"/>
    </location>
</feature>
<dbReference type="OMA" id="PLADIMC"/>
<dbReference type="GO" id="GO:0048471">
    <property type="term" value="C:perinuclear region of cytoplasm"/>
    <property type="evidence" value="ECO:0007669"/>
    <property type="project" value="TreeGrafter"/>
</dbReference>
<dbReference type="GO" id="GO:0031267">
    <property type="term" value="F:small GTPase binding"/>
    <property type="evidence" value="ECO:0007669"/>
    <property type="project" value="TreeGrafter"/>
</dbReference>
<evidence type="ECO:0000313" key="7">
    <source>
        <dbReference type="Proteomes" id="UP000078561"/>
    </source>
</evidence>
<feature type="region of interest" description="Disordered" evidence="4">
    <location>
        <begin position="120"/>
        <end position="174"/>
    </location>
</feature>
<dbReference type="InterPro" id="IPR027038">
    <property type="entry name" value="RanGap"/>
</dbReference>
<protein>
    <recommendedName>
        <fullName evidence="5">GAT domain-containing protein</fullName>
    </recommendedName>
</protein>
<dbReference type="InParanoid" id="A0A163JKA5"/>
<dbReference type="PANTHER" id="PTHR24113">
    <property type="entry name" value="RAN GTPASE-ACTIVATING PROTEIN 1"/>
    <property type="match status" value="1"/>
</dbReference>
<feature type="region of interest" description="Disordered" evidence="4">
    <location>
        <begin position="67"/>
        <end position="105"/>
    </location>
</feature>
<organism evidence="6">
    <name type="scientific">Absidia glauca</name>
    <name type="common">Pin mould</name>
    <dbReference type="NCBI Taxonomy" id="4829"/>
    <lineage>
        <taxon>Eukaryota</taxon>
        <taxon>Fungi</taxon>
        <taxon>Fungi incertae sedis</taxon>
        <taxon>Mucoromycota</taxon>
        <taxon>Mucoromycotina</taxon>
        <taxon>Mucoromycetes</taxon>
        <taxon>Mucorales</taxon>
        <taxon>Cunninghamellaceae</taxon>
        <taxon>Absidia</taxon>
    </lineage>
</organism>
<name>A0A163JKA5_ABSGL</name>
<feature type="compositionally biased region" description="Low complexity" evidence="4">
    <location>
        <begin position="618"/>
        <end position="638"/>
    </location>
</feature>
<dbReference type="InterPro" id="IPR004152">
    <property type="entry name" value="GAT_dom"/>
</dbReference>
<evidence type="ECO:0000256" key="1">
    <source>
        <dbReference type="ARBA" id="ARBA00022468"/>
    </source>
</evidence>
<evidence type="ECO:0000313" key="6">
    <source>
        <dbReference type="EMBL" id="SAM01741.1"/>
    </source>
</evidence>
<feature type="compositionally biased region" description="Polar residues" evidence="4">
    <location>
        <begin position="139"/>
        <end position="148"/>
    </location>
</feature>
<dbReference type="PROSITE" id="PS50909">
    <property type="entry name" value="GAT"/>
    <property type="match status" value="1"/>
</dbReference>
<keyword evidence="2" id="KW-0433">Leucine-rich repeat</keyword>
<dbReference type="GO" id="GO:0043130">
    <property type="term" value="F:ubiquitin binding"/>
    <property type="evidence" value="ECO:0007669"/>
    <property type="project" value="InterPro"/>
</dbReference>
<dbReference type="OrthoDB" id="120976at2759"/>
<feature type="compositionally biased region" description="Polar residues" evidence="4">
    <location>
        <begin position="156"/>
        <end position="174"/>
    </location>
</feature>
<dbReference type="Pfam" id="PF13516">
    <property type="entry name" value="LRR_6"/>
    <property type="match status" value="3"/>
</dbReference>
<sequence length="834" mass="92028">MSSSYTSLDPPFTYNPGCKPTKSILKQRIATSSPSSWLTRLSSIDSLPQPQSATTQQRTFGYFRKLINTSSPLPPQSPPDVSTDKDTSSTTAQTQPDELSAAELKRVRFSVRQMTTEYYPYAPIPNDDNENDSNNASDTLSTPPSTIIANHDDPDNTLTGHRNKSTDTTGHTIKTTPDKILSYYEMACKNKEEPALEPFMISLLTHQQASILTHIDLSCQVLTRRAAEPLADVLCLDFGLEKLTLRNCQLEDEVLKVILHSLLVVNHVRHLDLTDNKKIQANGFKYISIFIKNAAALETLDLSGTSPDKKAMQYMSQALSSTSKPAANDSSKLNRLIMDNCSLRQPQLESLGNAIRKSSVSYLSLRANRINQQGAICLGVMLRNYDDDGNTTGELRQLQHLVLDNNDLRLGVQYIAQALRRNQSLRSLSMADCKLDAECCVSVAESLKYNQSLEALNISMNPLCAGHQLEGVNSLKQSLYCNHSLSDLALADTGIGSEGAVALAECLPENTALTRLDLSRNPDIDLAGFMALLSGLRLNSTLVFLDLSIPTNDRDMIKVQNEMAGLCTKNAQASDENTSRTPSLHSVDASHTTITTTQATARLTLQERLEAVTKGKNSRSNSIRSINSQENMRSTTSFTPPPPPSRPARRPKLQTNFDAEIGQVELLEEMLQAEELAVQGNGDWHPDDIIKQVYHQCRKGLLNLNNSIPQLMESDKLVDLLGLNDRLTTAISRYEELYTKSRETTPQTPTEAPIEPTQAPGDEQPSSQPRLEVKDADRSTSPFEIGDDDDSDNDQGPVDDTPTNDADAKDIHELRKEKEVEEGVAFKHAKDVES</sequence>
<dbReference type="SUPFAM" id="SSF52047">
    <property type="entry name" value="RNI-like"/>
    <property type="match status" value="1"/>
</dbReference>
<dbReference type="Gene3D" id="3.80.10.10">
    <property type="entry name" value="Ribonuclease Inhibitor"/>
    <property type="match status" value="3"/>
</dbReference>
<evidence type="ECO:0000256" key="3">
    <source>
        <dbReference type="ARBA" id="ARBA00022737"/>
    </source>
</evidence>
<dbReference type="SUPFAM" id="SSF89009">
    <property type="entry name" value="GAT-like domain"/>
    <property type="match status" value="1"/>
</dbReference>
<dbReference type="Proteomes" id="UP000078561">
    <property type="component" value="Unassembled WGS sequence"/>
</dbReference>
<evidence type="ECO:0000259" key="5">
    <source>
        <dbReference type="PROSITE" id="PS50909"/>
    </source>
</evidence>